<evidence type="ECO:0000259" key="6">
    <source>
        <dbReference type="PROSITE" id="PS50113"/>
    </source>
</evidence>
<dbReference type="SUPFAM" id="SSF52172">
    <property type="entry name" value="CheY-like"/>
    <property type="match status" value="1"/>
</dbReference>
<dbReference type="Pfam" id="PF00072">
    <property type="entry name" value="Response_reg"/>
    <property type="match status" value="1"/>
</dbReference>
<dbReference type="PROSITE" id="PS50110">
    <property type="entry name" value="RESPONSE_REGULATORY"/>
    <property type="match status" value="1"/>
</dbReference>
<dbReference type="GeneID" id="35590510"/>
<reference evidence="7 8" key="1">
    <citation type="submission" date="2018-01" db="EMBL/GenBank/DDBJ databases">
        <title>Complete genome sequence of Salinigranum rubrum GX10T, an extremely halophilic archaeon isolated from a marine solar saltern.</title>
        <authorList>
            <person name="Han S."/>
        </authorList>
    </citation>
    <scope>NUCLEOTIDE SEQUENCE [LARGE SCALE GENOMIC DNA]</scope>
    <source>
        <strain evidence="7 8">GX10</strain>
    </source>
</reference>
<dbReference type="Proteomes" id="UP000236584">
    <property type="component" value="Chromosome"/>
</dbReference>
<dbReference type="InterPro" id="IPR029016">
    <property type="entry name" value="GAF-like_dom_sf"/>
</dbReference>
<dbReference type="InterPro" id="IPR001789">
    <property type="entry name" value="Sig_transdc_resp-reg_receiver"/>
</dbReference>
<dbReference type="SUPFAM" id="SSF55785">
    <property type="entry name" value="PYP-like sensor domain (PAS domain)"/>
    <property type="match status" value="2"/>
</dbReference>
<dbReference type="InterPro" id="IPR000014">
    <property type="entry name" value="PAS"/>
</dbReference>
<feature type="domain" description="PAS" evidence="5">
    <location>
        <begin position="251"/>
        <end position="324"/>
    </location>
</feature>
<dbReference type="CDD" id="cd00130">
    <property type="entry name" value="PAS"/>
    <property type="match status" value="2"/>
</dbReference>
<dbReference type="Pfam" id="PF04967">
    <property type="entry name" value="HTH_10"/>
    <property type="match status" value="1"/>
</dbReference>
<evidence type="ECO:0000256" key="2">
    <source>
        <dbReference type="ARBA" id="ARBA00023163"/>
    </source>
</evidence>
<keyword evidence="3" id="KW-0597">Phosphoprotein</keyword>
<evidence type="ECO:0008006" key="9">
    <source>
        <dbReference type="Google" id="ProtNLM"/>
    </source>
</evidence>
<keyword evidence="2" id="KW-0804">Transcription</keyword>
<dbReference type="NCBIfam" id="TIGR00229">
    <property type="entry name" value="sensory_box"/>
    <property type="match status" value="2"/>
</dbReference>
<dbReference type="SMART" id="SM00086">
    <property type="entry name" value="PAC"/>
    <property type="match status" value="2"/>
</dbReference>
<dbReference type="InterPro" id="IPR011006">
    <property type="entry name" value="CheY-like_superfamily"/>
</dbReference>
<gene>
    <name evidence="7" type="ORF">C2R22_00435</name>
</gene>
<evidence type="ECO:0000313" key="8">
    <source>
        <dbReference type="Proteomes" id="UP000236584"/>
    </source>
</evidence>
<dbReference type="SMART" id="SM00448">
    <property type="entry name" value="REC"/>
    <property type="match status" value="1"/>
</dbReference>
<evidence type="ECO:0000256" key="3">
    <source>
        <dbReference type="PROSITE-ProRule" id="PRU00169"/>
    </source>
</evidence>
<dbReference type="PANTHER" id="PTHR44757:SF2">
    <property type="entry name" value="BIOFILM ARCHITECTURE MAINTENANCE PROTEIN MBAA"/>
    <property type="match status" value="1"/>
</dbReference>
<dbReference type="EMBL" id="CP026309">
    <property type="protein sequence ID" value="AUV80311.1"/>
    <property type="molecule type" value="Genomic_DNA"/>
</dbReference>
<accession>A0A2I8VEI1</accession>
<dbReference type="KEGG" id="srub:C2R22_00435"/>
<dbReference type="PROSITE" id="PS50113">
    <property type="entry name" value="PAC"/>
    <property type="match status" value="1"/>
</dbReference>
<dbReference type="AlphaFoldDB" id="A0A2I8VEI1"/>
<dbReference type="PROSITE" id="PS50112">
    <property type="entry name" value="PAS"/>
    <property type="match status" value="2"/>
</dbReference>
<dbReference type="GO" id="GO:0000160">
    <property type="term" value="P:phosphorelay signal transduction system"/>
    <property type="evidence" value="ECO:0007669"/>
    <property type="project" value="InterPro"/>
</dbReference>
<dbReference type="InterPro" id="IPR035965">
    <property type="entry name" value="PAS-like_dom_sf"/>
</dbReference>
<dbReference type="Gene3D" id="3.30.450.20">
    <property type="entry name" value="PAS domain"/>
    <property type="match status" value="2"/>
</dbReference>
<evidence type="ECO:0000259" key="4">
    <source>
        <dbReference type="PROSITE" id="PS50110"/>
    </source>
</evidence>
<evidence type="ECO:0000313" key="7">
    <source>
        <dbReference type="EMBL" id="AUV80311.1"/>
    </source>
</evidence>
<dbReference type="OrthoDB" id="8127at2157"/>
<dbReference type="PANTHER" id="PTHR44757">
    <property type="entry name" value="DIGUANYLATE CYCLASE DGCP"/>
    <property type="match status" value="1"/>
</dbReference>
<dbReference type="InterPro" id="IPR031803">
    <property type="entry name" value="BAT_GAF/HTH-assoc"/>
</dbReference>
<organism evidence="7 8">
    <name type="scientific">Salinigranum rubrum</name>
    <dbReference type="NCBI Taxonomy" id="755307"/>
    <lineage>
        <taxon>Archaea</taxon>
        <taxon>Methanobacteriati</taxon>
        <taxon>Methanobacteriota</taxon>
        <taxon>Stenosarchaea group</taxon>
        <taxon>Halobacteria</taxon>
        <taxon>Halobacteriales</taxon>
        <taxon>Haloferacaceae</taxon>
        <taxon>Salinigranum</taxon>
    </lineage>
</organism>
<dbReference type="Gene3D" id="3.40.50.2300">
    <property type="match status" value="1"/>
</dbReference>
<dbReference type="SUPFAM" id="SSF55781">
    <property type="entry name" value="GAF domain-like"/>
    <property type="match status" value="1"/>
</dbReference>
<evidence type="ECO:0000259" key="5">
    <source>
        <dbReference type="PROSITE" id="PS50112"/>
    </source>
</evidence>
<keyword evidence="1" id="KW-0805">Transcription regulation</keyword>
<dbReference type="CDD" id="cd00156">
    <property type="entry name" value="REC"/>
    <property type="match status" value="1"/>
</dbReference>
<dbReference type="InterPro" id="IPR007050">
    <property type="entry name" value="HTH_bacterioopsin"/>
</dbReference>
<protein>
    <recommendedName>
        <fullName evidence="9">Bacterio-opsin activator</fullName>
    </recommendedName>
</protein>
<evidence type="ECO:0000256" key="1">
    <source>
        <dbReference type="ARBA" id="ARBA00023015"/>
    </source>
</evidence>
<sequence length="767" mass="85182">MTATICVLHVDDDREFASLAAASLEAENEALSVESEPDAERALERLDEESFDCVVSDYEMPQVSGLEFLRAVRDVDDTMPVIFFTGHGSEEVASEAISAGVTDYIQKRGYEQYTLLANRIVNYVERRRAEEERLRGYEAIERAREGISILDESGRFVYTNEAFASLVGYDRDELLGRHWELLYREEDRQRVYDQQLPAAANGGWTGQTVYRRKDGDLVLTNHSLSYTEDGELISVAQDITDDERRRQELLEAKRFESLVTAVTEYAVFMLDTEGRIVTWNEGAEDIEGYTEQEAVGEHVSLFYTPEDVAAGLPERLLDEALERECVEDEGWRVRRDGQRFWAHVVVTPVFDDDGTHQGFAFVTRDMTERRARENELEAQRASLAAANRMNEVLRDILRRIVHDSSRRDIEQDVCDRLTGDGPYLFAASVDYVEGGGFDVRLASGLDADAAGYVFEHITSRSVIERAYERGSVEVQHVDSAAVDLDHDLATAIRSVVCVPLTYRETTSGLVLLCSTTASGLTENERSALADIGTAAGYGIHAVETEHLLQADGVVELVLETTDADDPLVQLGSGDGTVTLDRLVPIDDRRYLVYVTLEGSAPTDRVAAVAPNPAVEEVTVVHDREGEGGVIALTVTDVLVTYLASMGTKVHTMEASEGTLRVMVDVSPNVDVGRLLDGVRSAFPDSGLVSKRQVARPVKRTRAVAETVESRLTQRQLSALQAAYHGGYFERPRRQTAEDVAETMGISASTFHQHLRIALETVLTELFD</sequence>
<dbReference type="Gene3D" id="3.30.450.40">
    <property type="match status" value="1"/>
</dbReference>
<feature type="domain" description="Response regulatory" evidence="4">
    <location>
        <begin position="6"/>
        <end position="122"/>
    </location>
</feature>
<feature type="domain" description="PAC" evidence="6">
    <location>
        <begin position="326"/>
        <end position="378"/>
    </location>
</feature>
<dbReference type="InterPro" id="IPR052155">
    <property type="entry name" value="Biofilm_reg_signaling"/>
</dbReference>
<dbReference type="Pfam" id="PF15915">
    <property type="entry name" value="BAT"/>
    <property type="match status" value="1"/>
</dbReference>
<dbReference type="SMART" id="SM00091">
    <property type="entry name" value="PAS"/>
    <property type="match status" value="2"/>
</dbReference>
<dbReference type="InterPro" id="IPR001610">
    <property type="entry name" value="PAC"/>
</dbReference>
<feature type="domain" description="PAS" evidence="5">
    <location>
        <begin position="138"/>
        <end position="203"/>
    </location>
</feature>
<name>A0A2I8VEI1_9EURY</name>
<dbReference type="InterPro" id="IPR000700">
    <property type="entry name" value="PAS-assoc_C"/>
</dbReference>
<dbReference type="Pfam" id="PF13426">
    <property type="entry name" value="PAS_9"/>
    <property type="match status" value="2"/>
</dbReference>
<proteinExistence type="predicted"/>
<keyword evidence="8" id="KW-1185">Reference proteome</keyword>
<feature type="modified residue" description="4-aspartylphosphate" evidence="3">
    <location>
        <position position="57"/>
    </location>
</feature>
<dbReference type="RefSeq" id="WP_103423819.1">
    <property type="nucleotide sequence ID" value="NZ_CP026309.1"/>
</dbReference>